<feature type="domain" description="NAD-dependent epimerase/dehydratase" evidence="1">
    <location>
        <begin position="24"/>
        <end position="144"/>
    </location>
</feature>
<sequence length="258" mass="29661">MRTALIGHTGFVGSNLKQQYEFTDFYNSKNYKKMCGQEFDLVVCAGVSAVKWMANKEPETDLANIKALEEVLASVKAKQIILISTIDVYPVTQSKDEDFDCTSIKNHAYGTHRLKFEAFCDNHFSNCIIVRLPGLFGNGLKKNVIFDLLNDNCLEMINVKSSFQFYYLKYLWQDIKKAVKNNIKVINLFTEPVPTNDIVTNFFPSKVLGQEAVPEGHYNLYSKYAHLWGNTDNYVYTKTEMLQQLAEFIEEYNTQQDT</sequence>
<dbReference type="SUPFAM" id="SSF51735">
    <property type="entry name" value="NAD(P)-binding Rossmann-fold domains"/>
    <property type="match status" value="1"/>
</dbReference>
<dbReference type="STRING" id="1420851.AU255_13050"/>
<dbReference type="InterPro" id="IPR036291">
    <property type="entry name" value="NAD(P)-bd_dom_sf"/>
</dbReference>
<dbReference type="Pfam" id="PF01370">
    <property type="entry name" value="Epimerase"/>
    <property type="match status" value="1"/>
</dbReference>
<evidence type="ECO:0000313" key="2">
    <source>
        <dbReference type="EMBL" id="OQK16036.1"/>
    </source>
</evidence>
<dbReference type="RefSeq" id="WP_080523418.1">
    <property type="nucleotide sequence ID" value="NZ_LPUF01000002.1"/>
</dbReference>
<protein>
    <recommendedName>
        <fullName evidence="1">NAD-dependent epimerase/dehydratase domain-containing protein</fullName>
    </recommendedName>
</protein>
<dbReference type="EMBL" id="LPUF01000002">
    <property type="protein sequence ID" value="OQK16036.1"/>
    <property type="molecule type" value="Genomic_DNA"/>
</dbReference>
<name>A0A1V8M3I0_9GAMM</name>
<dbReference type="OrthoDB" id="9812470at2"/>
<keyword evidence="3" id="KW-1185">Reference proteome</keyword>
<evidence type="ECO:0000313" key="3">
    <source>
        <dbReference type="Proteomes" id="UP000191980"/>
    </source>
</evidence>
<dbReference type="InterPro" id="IPR001509">
    <property type="entry name" value="Epimerase_deHydtase"/>
</dbReference>
<reference evidence="2 3" key="1">
    <citation type="submission" date="2015-12" db="EMBL/GenBank/DDBJ databases">
        <authorList>
            <person name="Shamseldin A."/>
            <person name="Moawad H."/>
            <person name="Abd El-Rahim W.M."/>
            <person name="Sadowsky M.J."/>
        </authorList>
    </citation>
    <scope>NUCLEOTIDE SEQUENCE [LARGE SCALE GENOMIC DNA]</scope>
    <source>
        <strain evidence="2 3">WF1</strain>
    </source>
</reference>
<accession>A0A1V8M3I0</accession>
<organism evidence="2 3">
    <name type="scientific">Methyloprofundus sedimenti</name>
    <dbReference type="NCBI Taxonomy" id="1420851"/>
    <lineage>
        <taxon>Bacteria</taxon>
        <taxon>Pseudomonadati</taxon>
        <taxon>Pseudomonadota</taxon>
        <taxon>Gammaproteobacteria</taxon>
        <taxon>Methylococcales</taxon>
        <taxon>Methylococcaceae</taxon>
        <taxon>Methyloprofundus</taxon>
    </lineage>
</organism>
<dbReference type="AlphaFoldDB" id="A0A1V8M3I0"/>
<evidence type="ECO:0000259" key="1">
    <source>
        <dbReference type="Pfam" id="PF01370"/>
    </source>
</evidence>
<dbReference type="Gene3D" id="3.40.50.720">
    <property type="entry name" value="NAD(P)-binding Rossmann-like Domain"/>
    <property type="match status" value="1"/>
</dbReference>
<gene>
    <name evidence="2" type="ORF">AU255_13050</name>
</gene>
<proteinExistence type="predicted"/>
<dbReference type="Proteomes" id="UP000191980">
    <property type="component" value="Unassembled WGS sequence"/>
</dbReference>
<comment type="caution">
    <text evidence="2">The sequence shown here is derived from an EMBL/GenBank/DDBJ whole genome shotgun (WGS) entry which is preliminary data.</text>
</comment>